<evidence type="ECO:0000259" key="1">
    <source>
        <dbReference type="Pfam" id="PF00534"/>
    </source>
</evidence>
<protein>
    <submittedName>
        <fullName evidence="2">Glycosyltransferase involved in cell wall bisynthesis</fullName>
    </submittedName>
</protein>
<dbReference type="InterPro" id="IPR001296">
    <property type="entry name" value="Glyco_trans_1"/>
</dbReference>
<dbReference type="SUPFAM" id="SSF53756">
    <property type="entry name" value="UDP-Glycosyltransferase/glycogen phosphorylase"/>
    <property type="match status" value="1"/>
</dbReference>
<dbReference type="Pfam" id="PF00534">
    <property type="entry name" value="Glycos_transf_1"/>
    <property type="match status" value="1"/>
</dbReference>
<name>A0A1I3N0Y6_9FLAO</name>
<reference evidence="3" key="1">
    <citation type="submission" date="2016-10" db="EMBL/GenBank/DDBJ databases">
        <authorList>
            <person name="Varghese N."/>
            <person name="Submissions S."/>
        </authorList>
    </citation>
    <scope>NUCLEOTIDE SEQUENCE [LARGE SCALE GENOMIC DNA]</scope>
    <source>
        <strain evidence="3">DSM 22251</strain>
    </source>
</reference>
<dbReference type="CDD" id="cd03801">
    <property type="entry name" value="GT4_PimA-like"/>
    <property type="match status" value="1"/>
</dbReference>
<sequence length="419" mass="48616">MPEKRKKIALIVQRYGVEVNGGAEFHARILAVKLAQKYEVEILTSTAINNHGWENHYQPGESFINEIKVRRFPTFAENKRKTRAARRAIFKKKKYFKILKFLGIFKKADQLFNLSEVTEENVDVWLRGQGPYVPDLVDFISANKEKYDVFIFFTYLYFPTVEGMPLVSEKSIFIPTAHDEPILYTKPYENLFSVPKFIMYNTESEKQLVENNFPNIAQNSEIAGVGISPFEGEKVNLPAEIIPNKYFIYIGRIEAAKGCDLVIHHFLEFQKKYPKYREFKLVLVGKNHMKKSYRNSSVIFAGFVTEEEKHAYLTKALAMIMPSFYESLSMVTLEAMVEKKLVIVNGNCDVLKSHVQRSGVGKSYTTKEEFFQALQFYIEQSETEREIEAEIAQNYVLENYSWKSVLQKFDDAIEFVTKS</sequence>
<dbReference type="AlphaFoldDB" id="A0A1I3N0Y6"/>
<keyword evidence="2" id="KW-0808">Transferase</keyword>
<gene>
    <name evidence="2" type="ORF">SAMN05421638_1897</name>
</gene>
<dbReference type="RefSeq" id="WP_089820090.1">
    <property type="nucleotide sequence ID" value="NZ_FORQ01000003.1"/>
</dbReference>
<dbReference type="Gene3D" id="3.40.50.2000">
    <property type="entry name" value="Glycogen Phosphorylase B"/>
    <property type="match status" value="1"/>
</dbReference>
<keyword evidence="3" id="KW-1185">Reference proteome</keyword>
<feature type="domain" description="Glycosyl transferase family 1" evidence="1">
    <location>
        <begin position="244"/>
        <end position="388"/>
    </location>
</feature>
<dbReference type="PANTHER" id="PTHR45947:SF3">
    <property type="entry name" value="SULFOQUINOVOSYL TRANSFERASE SQD2"/>
    <property type="match status" value="1"/>
</dbReference>
<evidence type="ECO:0000313" key="2">
    <source>
        <dbReference type="EMBL" id="SFJ02566.1"/>
    </source>
</evidence>
<evidence type="ECO:0000313" key="3">
    <source>
        <dbReference type="Proteomes" id="UP000242560"/>
    </source>
</evidence>
<dbReference type="InterPro" id="IPR050194">
    <property type="entry name" value="Glycosyltransferase_grp1"/>
</dbReference>
<dbReference type="EMBL" id="FORQ01000003">
    <property type="protein sequence ID" value="SFJ02566.1"/>
    <property type="molecule type" value="Genomic_DNA"/>
</dbReference>
<proteinExistence type="predicted"/>
<organism evidence="2 3">
    <name type="scientific">Kaistella treverensis</name>
    <dbReference type="NCBI Taxonomy" id="631455"/>
    <lineage>
        <taxon>Bacteria</taxon>
        <taxon>Pseudomonadati</taxon>
        <taxon>Bacteroidota</taxon>
        <taxon>Flavobacteriia</taxon>
        <taxon>Flavobacteriales</taxon>
        <taxon>Weeksellaceae</taxon>
        <taxon>Chryseobacterium group</taxon>
        <taxon>Kaistella</taxon>
    </lineage>
</organism>
<accession>A0A1I3N0Y6</accession>
<dbReference type="PANTHER" id="PTHR45947">
    <property type="entry name" value="SULFOQUINOVOSYL TRANSFERASE SQD2"/>
    <property type="match status" value="1"/>
</dbReference>
<dbReference type="Proteomes" id="UP000242560">
    <property type="component" value="Unassembled WGS sequence"/>
</dbReference>
<dbReference type="GO" id="GO:0016757">
    <property type="term" value="F:glycosyltransferase activity"/>
    <property type="evidence" value="ECO:0007669"/>
    <property type="project" value="InterPro"/>
</dbReference>